<gene>
    <name evidence="10" type="ORF">E0Z10_g7740</name>
</gene>
<dbReference type="EMBL" id="SKBN01000189">
    <property type="protein sequence ID" value="TGJ81026.1"/>
    <property type="molecule type" value="Genomic_DNA"/>
</dbReference>
<evidence type="ECO:0000313" key="11">
    <source>
        <dbReference type="Proteomes" id="UP000297716"/>
    </source>
</evidence>
<keyword evidence="4" id="KW-0862">Zinc</keyword>
<dbReference type="EC" id="4.1.1.52" evidence="7"/>
<dbReference type="GO" id="GO:0047596">
    <property type="term" value="F:6-methylsalicylate decarboxylase activity"/>
    <property type="evidence" value="ECO:0007669"/>
    <property type="project" value="UniProtKB-EC"/>
</dbReference>
<dbReference type="SUPFAM" id="SSF51556">
    <property type="entry name" value="Metallo-dependent hydrolases"/>
    <property type="match status" value="1"/>
</dbReference>
<dbReference type="GO" id="GO:0019748">
    <property type="term" value="P:secondary metabolic process"/>
    <property type="evidence" value="ECO:0007669"/>
    <property type="project" value="TreeGrafter"/>
</dbReference>
<proteinExistence type="inferred from homology"/>
<dbReference type="InterPro" id="IPR032466">
    <property type="entry name" value="Metal_Hydrolase"/>
</dbReference>
<sequence length="317" mass="35032">MGYIDVHHHFLPREYALAWKESSHVPQGLTPPSWTIKSDISFLDRHNIDAAILSLSAPGVSIAASPEEARQLARQMNEEAATIRNSNPTRIGFFATLPLEDVAVGIEELCYALDTLEADGVTLFTNYNGRYLGHQDFRPLWRELNQRGVVVFIHPISENSPGCAHTGALPPPIVDFPHETTKTAVNLITSDTVKNNPNCKIILSHGGGTLPFVATRVANLAADVGLVAKTADEFMEEAKSFYFDLALTCYDYPITLLTSFARENHLLWGSDYPFAREKTIENQILSLVSSTTAPEMRESIMNGAAVRLFPRFRTASS</sequence>
<evidence type="ECO:0000259" key="9">
    <source>
        <dbReference type="Pfam" id="PF04909"/>
    </source>
</evidence>
<evidence type="ECO:0000256" key="6">
    <source>
        <dbReference type="ARBA" id="ARBA00036832"/>
    </source>
</evidence>
<dbReference type="PANTHER" id="PTHR21240">
    <property type="entry name" value="2-AMINO-3-CARBOXYLMUCONATE-6-SEMIALDEHYDE DECARBOXYLASE"/>
    <property type="match status" value="1"/>
</dbReference>
<evidence type="ECO:0000256" key="7">
    <source>
        <dbReference type="ARBA" id="ARBA00038889"/>
    </source>
</evidence>
<dbReference type="Proteomes" id="UP000297716">
    <property type="component" value="Unassembled WGS sequence"/>
</dbReference>
<dbReference type="Gene3D" id="3.20.20.140">
    <property type="entry name" value="Metal-dependent hydrolases"/>
    <property type="match status" value="1"/>
</dbReference>
<comment type="caution">
    <text evidence="10">The sequence shown here is derived from an EMBL/GenBank/DDBJ whole genome shotgun (WGS) entry which is preliminary data.</text>
</comment>
<evidence type="ECO:0000256" key="5">
    <source>
        <dbReference type="ARBA" id="ARBA00023239"/>
    </source>
</evidence>
<organism evidence="10 11">
    <name type="scientific">Xylaria hypoxylon</name>
    <dbReference type="NCBI Taxonomy" id="37992"/>
    <lineage>
        <taxon>Eukaryota</taxon>
        <taxon>Fungi</taxon>
        <taxon>Dikarya</taxon>
        <taxon>Ascomycota</taxon>
        <taxon>Pezizomycotina</taxon>
        <taxon>Sordariomycetes</taxon>
        <taxon>Xylariomycetidae</taxon>
        <taxon>Xylariales</taxon>
        <taxon>Xylariaceae</taxon>
        <taxon>Xylaria</taxon>
    </lineage>
</organism>
<dbReference type="GO" id="GO:0016787">
    <property type="term" value="F:hydrolase activity"/>
    <property type="evidence" value="ECO:0007669"/>
    <property type="project" value="InterPro"/>
</dbReference>
<evidence type="ECO:0000256" key="3">
    <source>
        <dbReference type="ARBA" id="ARBA00022793"/>
    </source>
</evidence>
<accession>A0A4Z0YU73</accession>
<dbReference type="STRING" id="37992.A0A4Z0YU73"/>
<comment type="catalytic activity">
    <reaction evidence="6">
        <text>6-methylsalicylate + H(+) = 3-methylphenol + CO2</text>
        <dbReference type="Rhea" id="RHEA:23112"/>
        <dbReference type="ChEBI" id="CHEBI:15378"/>
        <dbReference type="ChEBI" id="CHEBI:16526"/>
        <dbReference type="ChEBI" id="CHEBI:17231"/>
        <dbReference type="ChEBI" id="CHEBI:36658"/>
        <dbReference type="EC" id="4.1.1.52"/>
    </reaction>
    <physiologicalReaction direction="left-to-right" evidence="6">
        <dbReference type="Rhea" id="RHEA:23113"/>
    </physiologicalReaction>
</comment>
<protein>
    <recommendedName>
        <fullName evidence="7">6-methylsalicylate decarboxylase</fullName>
        <ecNumber evidence="7">4.1.1.52</ecNumber>
    </recommendedName>
</protein>
<keyword evidence="11" id="KW-1185">Reference proteome</keyword>
<dbReference type="GO" id="GO:0046872">
    <property type="term" value="F:metal ion binding"/>
    <property type="evidence" value="ECO:0007669"/>
    <property type="project" value="UniProtKB-KW"/>
</dbReference>
<dbReference type="PANTHER" id="PTHR21240:SF29">
    <property type="entry name" value="AMIDOHYDROLASE-RELATED DOMAIN-CONTAINING PROTEIN"/>
    <property type="match status" value="1"/>
</dbReference>
<keyword evidence="2" id="KW-0479">Metal-binding</keyword>
<feature type="domain" description="Amidohydrolase-related" evidence="9">
    <location>
        <begin position="4"/>
        <end position="310"/>
    </location>
</feature>
<evidence type="ECO:0000313" key="10">
    <source>
        <dbReference type="EMBL" id="TGJ81026.1"/>
    </source>
</evidence>
<dbReference type="InterPro" id="IPR006680">
    <property type="entry name" value="Amidohydro-rel"/>
</dbReference>
<dbReference type="OrthoDB" id="2832284at2759"/>
<keyword evidence="5 8" id="KW-0456">Lyase</keyword>
<dbReference type="AlphaFoldDB" id="A0A4Z0YU73"/>
<evidence type="ECO:0000256" key="8">
    <source>
        <dbReference type="RuleBase" id="RU366045"/>
    </source>
</evidence>
<dbReference type="GO" id="GO:0005829">
    <property type="term" value="C:cytosol"/>
    <property type="evidence" value="ECO:0007669"/>
    <property type="project" value="TreeGrafter"/>
</dbReference>
<keyword evidence="3 8" id="KW-0210">Decarboxylase</keyword>
<reference evidence="10 11" key="1">
    <citation type="submission" date="2019-03" db="EMBL/GenBank/DDBJ databases">
        <title>Draft genome sequence of Xylaria hypoxylon DSM 108379, a ubiquitous saprotrophic-parasitic fungi on hardwood.</title>
        <authorList>
            <person name="Buettner E."/>
            <person name="Leonhardt S."/>
            <person name="Gebauer A.M."/>
            <person name="Liers C."/>
            <person name="Hofrichter M."/>
            <person name="Kellner H."/>
        </authorList>
    </citation>
    <scope>NUCLEOTIDE SEQUENCE [LARGE SCALE GENOMIC DNA]</scope>
    <source>
        <strain evidence="10 11">DSM 108379</strain>
    </source>
</reference>
<evidence type="ECO:0000256" key="4">
    <source>
        <dbReference type="ARBA" id="ARBA00022833"/>
    </source>
</evidence>
<evidence type="ECO:0000256" key="1">
    <source>
        <dbReference type="ARBA" id="ARBA00005871"/>
    </source>
</evidence>
<comment type="similarity">
    <text evidence="1">Belongs to the metallo-dependent hydrolases superfamily. ACMSD family.</text>
</comment>
<name>A0A4Z0YU73_9PEZI</name>
<dbReference type="Pfam" id="PF04909">
    <property type="entry name" value="Amidohydro_2"/>
    <property type="match status" value="1"/>
</dbReference>
<dbReference type="InterPro" id="IPR032465">
    <property type="entry name" value="ACMSD"/>
</dbReference>
<evidence type="ECO:0000256" key="2">
    <source>
        <dbReference type="ARBA" id="ARBA00022723"/>
    </source>
</evidence>